<dbReference type="FunFam" id="4.10.70.10:FF:000003">
    <property type="entry name" value="Disintegrin and metalloproteinase domain-containing protein 17"/>
    <property type="match status" value="1"/>
</dbReference>
<organism evidence="4 5">
    <name type="scientific">Labrus bergylta</name>
    <name type="common">ballan wrasse</name>
    <dbReference type="NCBI Taxonomy" id="56723"/>
    <lineage>
        <taxon>Eukaryota</taxon>
        <taxon>Metazoa</taxon>
        <taxon>Chordata</taxon>
        <taxon>Craniata</taxon>
        <taxon>Vertebrata</taxon>
        <taxon>Euteleostomi</taxon>
        <taxon>Actinopterygii</taxon>
        <taxon>Neopterygii</taxon>
        <taxon>Teleostei</taxon>
        <taxon>Neoteleostei</taxon>
        <taxon>Acanthomorphata</taxon>
        <taxon>Eupercaria</taxon>
        <taxon>Labriformes</taxon>
        <taxon>Labridae</taxon>
        <taxon>Labrus</taxon>
    </lineage>
</organism>
<dbReference type="STRING" id="56723.ENSLBEP00000008627"/>
<dbReference type="InterPro" id="IPR006586">
    <property type="entry name" value="ADAM_Cys-rich"/>
</dbReference>
<protein>
    <recommendedName>
        <fullName evidence="3">Disintegrin domain-containing protein</fullName>
    </recommendedName>
</protein>
<dbReference type="InterPro" id="IPR001762">
    <property type="entry name" value="Disintegrin_dom"/>
</dbReference>
<dbReference type="SMART" id="SM00608">
    <property type="entry name" value="ACR"/>
    <property type="match status" value="1"/>
</dbReference>
<proteinExistence type="predicted"/>
<dbReference type="SMART" id="SM00050">
    <property type="entry name" value="DISIN"/>
    <property type="match status" value="1"/>
</dbReference>
<evidence type="ECO:0000256" key="2">
    <source>
        <dbReference type="PROSITE-ProRule" id="PRU00068"/>
    </source>
</evidence>
<dbReference type="PRINTS" id="PR00289">
    <property type="entry name" value="DISINTEGRIN"/>
</dbReference>
<reference evidence="4" key="1">
    <citation type="submission" date="2025-08" db="UniProtKB">
        <authorList>
            <consortium name="Ensembl"/>
        </authorList>
    </citation>
    <scope>IDENTIFICATION</scope>
</reference>
<dbReference type="Ensembl" id="ENSLBET00000009070.1">
    <property type="protein sequence ID" value="ENSLBEP00000008627.1"/>
    <property type="gene ID" value="ENSLBEG00000006553.1"/>
</dbReference>
<dbReference type="GO" id="GO:0006954">
    <property type="term" value="P:inflammatory response"/>
    <property type="evidence" value="ECO:0007669"/>
    <property type="project" value="TreeGrafter"/>
</dbReference>
<dbReference type="GO" id="GO:0050839">
    <property type="term" value="F:cell adhesion molecule binding"/>
    <property type="evidence" value="ECO:0007669"/>
    <property type="project" value="TreeGrafter"/>
</dbReference>
<dbReference type="Pfam" id="PF08516">
    <property type="entry name" value="ADAM_CR"/>
    <property type="match status" value="1"/>
</dbReference>
<accession>A0A3Q3EQY7</accession>
<dbReference type="GO" id="GO:0022407">
    <property type="term" value="P:regulation of cell-cell adhesion"/>
    <property type="evidence" value="ECO:0007669"/>
    <property type="project" value="TreeGrafter"/>
</dbReference>
<feature type="disulfide bond" evidence="2">
    <location>
        <begin position="42"/>
        <end position="62"/>
    </location>
</feature>
<evidence type="ECO:0000313" key="4">
    <source>
        <dbReference type="Ensembl" id="ENSLBEP00000008627.1"/>
    </source>
</evidence>
<evidence type="ECO:0000256" key="1">
    <source>
        <dbReference type="ARBA" id="ARBA00023157"/>
    </source>
</evidence>
<dbReference type="PROSITE" id="PS50214">
    <property type="entry name" value="DISINTEGRIN_2"/>
    <property type="match status" value="1"/>
</dbReference>
<dbReference type="Proteomes" id="UP000261660">
    <property type="component" value="Unplaced"/>
</dbReference>
<dbReference type="InterPro" id="IPR018358">
    <property type="entry name" value="Disintegrin_CS"/>
</dbReference>
<evidence type="ECO:0000259" key="3">
    <source>
        <dbReference type="PROSITE" id="PS50214"/>
    </source>
</evidence>
<dbReference type="InterPro" id="IPR036436">
    <property type="entry name" value="Disintegrin_dom_sf"/>
</dbReference>
<reference evidence="4" key="2">
    <citation type="submission" date="2025-09" db="UniProtKB">
        <authorList>
            <consortium name="Ensembl"/>
        </authorList>
    </citation>
    <scope>IDENTIFICATION</scope>
</reference>
<feature type="domain" description="Disintegrin" evidence="3">
    <location>
        <begin position="1"/>
        <end position="70"/>
    </location>
</feature>
<dbReference type="PANTHER" id="PTHR11905">
    <property type="entry name" value="ADAM A DISINTEGRIN AND METALLOPROTEASE DOMAIN"/>
    <property type="match status" value="1"/>
</dbReference>
<dbReference type="PROSITE" id="PS00427">
    <property type="entry name" value="DISINTEGRIN_1"/>
    <property type="match status" value="1"/>
</dbReference>
<dbReference type="Pfam" id="PF00200">
    <property type="entry name" value="Disintegrin"/>
    <property type="match status" value="1"/>
</dbReference>
<dbReference type="InParanoid" id="A0A3Q3EQY7"/>
<name>A0A3Q3EQY7_9LABR</name>
<keyword evidence="5" id="KW-1185">Reference proteome</keyword>
<dbReference type="PANTHER" id="PTHR11905:SF20">
    <property type="entry name" value="DISINTEGRIN AND METALLOPROTEINASE DOMAIN-CONTAINING PROTEIN 8"/>
    <property type="match status" value="1"/>
</dbReference>
<dbReference type="GO" id="GO:0051044">
    <property type="term" value="P:positive regulation of membrane protein ectodomain proteolysis"/>
    <property type="evidence" value="ECO:0007669"/>
    <property type="project" value="TreeGrafter"/>
</dbReference>
<dbReference type="Gene3D" id="4.10.70.10">
    <property type="entry name" value="Disintegrin domain"/>
    <property type="match status" value="1"/>
</dbReference>
<dbReference type="AlphaFoldDB" id="A0A3Q3EQY7"/>
<sequence length="189" mass="20633">GVSGYTSNPCCDASTCRLTEGSQCAHGLCCDNCQFAVSGSVCRKTSRDCDLPEYCTGVSQDCPEDRFEMNGKPCYDQAQGYCYDGRCPTYEQHCWRLFGQGSRVGPDMCFDLNKRGEEGANCGRSRTGYVSCARPYVSSKYINHLGCLVCIVFFHGQKSASCRPTLGSVSMCAKKKALHFCPVSMATVC</sequence>
<evidence type="ECO:0000313" key="5">
    <source>
        <dbReference type="Proteomes" id="UP000261660"/>
    </source>
</evidence>
<dbReference type="SUPFAM" id="SSF57552">
    <property type="entry name" value="Blood coagulation inhibitor (disintegrin)"/>
    <property type="match status" value="1"/>
</dbReference>
<dbReference type="GO" id="GO:0002693">
    <property type="term" value="P:positive regulation of cellular extravasation"/>
    <property type="evidence" value="ECO:0007669"/>
    <property type="project" value="TreeGrafter"/>
</dbReference>
<keyword evidence="1 2" id="KW-1015">Disulfide bond</keyword>
<dbReference type="GeneTree" id="ENSGT00940000158585"/>